<evidence type="ECO:0000313" key="8">
    <source>
        <dbReference type="Proteomes" id="UP000253529"/>
    </source>
</evidence>
<keyword evidence="5 6" id="KW-0472">Membrane</keyword>
<sequence length="236" mass="25303">MTTMIDPQDLTGASYSALLYALAGATVFLLLGVSWVERGWKLVVGLAAIAMLVGACQAYDSRAAWVAAKSVSVAYPYAGWIISMPVQVLTLFFLAGRGGKVSQALFWRLAVVSILMVLVRYLGDAKLMAPTLAFLIGVAFWLYILGELYFGQMDEAVATGGGDALRRGYFWLRIVATVGWAIYPLGSFIVSFTSAVDDGRLSLAYNLAEFVNLIAFGLAVLATAMASADNDRVAAR</sequence>
<feature type="transmembrane region" description="Helical" evidence="6">
    <location>
        <begin position="129"/>
        <end position="150"/>
    </location>
</feature>
<feature type="transmembrane region" description="Helical" evidence="6">
    <location>
        <begin position="73"/>
        <end position="93"/>
    </location>
</feature>
<comment type="subcellular location">
    <subcellularLocation>
        <location evidence="1">Membrane</location>
        <topology evidence="1">Multi-pass membrane protein</topology>
    </subcellularLocation>
</comment>
<evidence type="ECO:0000313" key="7">
    <source>
        <dbReference type="EMBL" id="RBP16145.1"/>
    </source>
</evidence>
<dbReference type="AlphaFoldDB" id="A0A366FQZ4"/>
<keyword evidence="3 6" id="KW-0812">Transmembrane</keyword>
<evidence type="ECO:0000256" key="6">
    <source>
        <dbReference type="SAM" id="Phobius"/>
    </source>
</evidence>
<comment type="caution">
    <text evidence="7">The sequence shown here is derived from an EMBL/GenBank/DDBJ whole genome shotgun (WGS) entry which is preliminary data.</text>
</comment>
<dbReference type="Pfam" id="PF01036">
    <property type="entry name" value="Bac_rhodopsin"/>
    <property type="match status" value="1"/>
</dbReference>
<organism evidence="7 8">
    <name type="scientific">Roseiarcus fermentans</name>
    <dbReference type="NCBI Taxonomy" id="1473586"/>
    <lineage>
        <taxon>Bacteria</taxon>
        <taxon>Pseudomonadati</taxon>
        <taxon>Pseudomonadota</taxon>
        <taxon>Alphaproteobacteria</taxon>
        <taxon>Hyphomicrobiales</taxon>
        <taxon>Roseiarcaceae</taxon>
        <taxon>Roseiarcus</taxon>
    </lineage>
</organism>
<accession>A0A366FQZ4</accession>
<dbReference type="Proteomes" id="UP000253529">
    <property type="component" value="Unassembled WGS sequence"/>
</dbReference>
<dbReference type="SMART" id="SM01021">
    <property type="entry name" value="Bac_rhodopsin"/>
    <property type="match status" value="1"/>
</dbReference>
<gene>
    <name evidence="7" type="ORF">DFR50_106107</name>
</gene>
<dbReference type="OrthoDB" id="30586at2"/>
<feature type="transmembrane region" description="Helical" evidence="6">
    <location>
        <begin position="210"/>
        <end position="228"/>
    </location>
</feature>
<name>A0A366FQZ4_9HYPH</name>
<dbReference type="SUPFAM" id="SSF81321">
    <property type="entry name" value="Family A G protein-coupled receptor-like"/>
    <property type="match status" value="1"/>
</dbReference>
<evidence type="ECO:0000256" key="5">
    <source>
        <dbReference type="ARBA" id="ARBA00023136"/>
    </source>
</evidence>
<keyword evidence="4 6" id="KW-1133">Transmembrane helix</keyword>
<keyword evidence="8" id="KW-1185">Reference proteome</keyword>
<reference evidence="7 8" key="1">
    <citation type="submission" date="2018-06" db="EMBL/GenBank/DDBJ databases">
        <title>Genomic Encyclopedia of Type Strains, Phase IV (KMG-IV): sequencing the most valuable type-strain genomes for metagenomic binning, comparative biology and taxonomic classification.</title>
        <authorList>
            <person name="Goeker M."/>
        </authorList>
    </citation>
    <scope>NUCLEOTIDE SEQUENCE [LARGE SCALE GENOMIC DNA]</scope>
    <source>
        <strain evidence="7 8">DSM 24875</strain>
    </source>
</reference>
<proteinExistence type="inferred from homology"/>
<feature type="transmembrane region" description="Helical" evidence="6">
    <location>
        <begin position="170"/>
        <end position="190"/>
    </location>
</feature>
<evidence type="ECO:0000256" key="1">
    <source>
        <dbReference type="ARBA" id="ARBA00004141"/>
    </source>
</evidence>
<comment type="similarity">
    <text evidence="2">Belongs to the archaeal/bacterial/fungal opsin family.</text>
</comment>
<feature type="transmembrane region" description="Helical" evidence="6">
    <location>
        <begin position="12"/>
        <end position="35"/>
    </location>
</feature>
<feature type="transmembrane region" description="Helical" evidence="6">
    <location>
        <begin position="42"/>
        <end position="61"/>
    </location>
</feature>
<protein>
    <submittedName>
        <fullName evidence="7">Bacteriorhodopsin-like protein</fullName>
    </submittedName>
</protein>
<evidence type="ECO:0000256" key="3">
    <source>
        <dbReference type="ARBA" id="ARBA00022692"/>
    </source>
</evidence>
<evidence type="ECO:0000256" key="4">
    <source>
        <dbReference type="ARBA" id="ARBA00022989"/>
    </source>
</evidence>
<dbReference type="Gene3D" id="1.20.1070.10">
    <property type="entry name" value="Rhodopsin 7-helix transmembrane proteins"/>
    <property type="match status" value="1"/>
</dbReference>
<dbReference type="InterPro" id="IPR001425">
    <property type="entry name" value="Arc/bac/fun_rhodopsins"/>
</dbReference>
<feature type="transmembrane region" description="Helical" evidence="6">
    <location>
        <begin position="105"/>
        <end position="123"/>
    </location>
</feature>
<evidence type="ECO:0000256" key="2">
    <source>
        <dbReference type="ARBA" id="ARBA00008130"/>
    </source>
</evidence>
<dbReference type="GO" id="GO:0016020">
    <property type="term" value="C:membrane"/>
    <property type="evidence" value="ECO:0007669"/>
    <property type="project" value="UniProtKB-SubCell"/>
</dbReference>
<dbReference type="EMBL" id="QNRK01000006">
    <property type="protein sequence ID" value="RBP16145.1"/>
    <property type="molecule type" value="Genomic_DNA"/>
</dbReference>